<comment type="caution">
    <text evidence="1">The sequence shown here is derived from an EMBL/GenBank/DDBJ whole genome shotgun (WGS) entry which is preliminary data.</text>
</comment>
<organism evidence="1 2">
    <name type="scientific">Pyropia yezoensis</name>
    <name type="common">Susabi-nori</name>
    <name type="synonym">Porphyra yezoensis</name>
    <dbReference type="NCBI Taxonomy" id="2788"/>
    <lineage>
        <taxon>Eukaryota</taxon>
        <taxon>Rhodophyta</taxon>
        <taxon>Bangiophyceae</taxon>
        <taxon>Bangiales</taxon>
        <taxon>Bangiaceae</taxon>
        <taxon>Pyropia</taxon>
    </lineage>
</organism>
<evidence type="ECO:0000313" key="2">
    <source>
        <dbReference type="Proteomes" id="UP000798662"/>
    </source>
</evidence>
<dbReference type="EMBL" id="CM020619">
    <property type="protein sequence ID" value="KAK1866919.1"/>
    <property type="molecule type" value="Genomic_DNA"/>
</dbReference>
<accession>A0ACC3CAF0</accession>
<gene>
    <name evidence="1" type="ORF">I4F81_009431</name>
</gene>
<protein>
    <submittedName>
        <fullName evidence="1">Uncharacterized protein</fullName>
    </submittedName>
</protein>
<sequence length="658" mass="67468">MVLLRMRQSPALPLHDSSVGGGGGGGVGVRRLGGRCSDMAAKGGKYGGGVGGERPVAAGPGGEEGVGGGGAGVDGAGDNERLMQLLRKLWAQTDALFDTTIGAESMLERPIALRNPFLFYMGHLPAFDWNTLRPFIRHAPFNAAYDYLFSRGIDPDVEDPSICHAHPPAPPVWPPLPAITAYRDDVRSRIVEAAARLPRAALALAVEHDAMHVETLLYMVAQKRGGRVARDAGSDSGGAPPPLTAYTLVAAAEAAAAAAATRRRNGRHGGGGDADGDDGGRSEPVVGPMVGDVVVSVPAGRAVLGRPRPAELDPGRNFGADADGEDTPSTTFLPASSPVTATEAAGAFGWDNEFPAVGVAVDAFAVSALPVTVGAFAAFVAAGGYTTRRWWTEEDWRWVGVAGVVAPASWVRVDAAGAAVEGAAVDGAGGGGGGGGGDPAAAVVGWAVRTVDGVVVPLVAAASWPVAVSLAEARAYTAWAGGRLPTEAEWHRAAFGVPSSPPVGGRECRAADPTAAAAAAGGGGGDDGDGPPPPFPWGAALPVAGVHGNFGCACRHPTDVGAHPAGTSALGVGDLIGDGWEWTMTVFAPFEGFQAHPAYPTYSTDFFDNKHYVLKGASWATDTTLVRASFRNFYQARYPYVFSKFRVVYDRPTAAWGG</sequence>
<proteinExistence type="predicted"/>
<dbReference type="Proteomes" id="UP000798662">
    <property type="component" value="Chromosome 2"/>
</dbReference>
<reference evidence="1" key="1">
    <citation type="submission" date="2019-11" db="EMBL/GenBank/DDBJ databases">
        <title>Nori genome reveals adaptations in red seaweeds to the harsh intertidal environment.</title>
        <authorList>
            <person name="Wang D."/>
            <person name="Mao Y."/>
        </authorList>
    </citation>
    <scope>NUCLEOTIDE SEQUENCE</scope>
    <source>
        <tissue evidence="1">Gametophyte</tissue>
    </source>
</reference>
<evidence type="ECO:0000313" key="1">
    <source>
        <dbReference type="EMBL" id="KAK1866919.1"/>
    </source>
</evidence>
<keyword evidence="2" id="KW-1185">Reference proteome</keyword>
<name>A0ACC3CAF0_PYRYE</name>